<feature type="chain" id="PRO_5041988931" evidence="2">
    <location>
        <begin position="20"/>
        <end position="427"/>
    </location>
</feature>
<reference evidence="3" key="1">
    <citation type="submission" date="2023-03" db="EMBL/GenBank/DDBJ databases">
        <title>Massive genome expansion in bonnet fungi (Mycena s.s.) driven by repeated elements and novel gene families across ecological guilds.</title>
        <authorList>
            <consortium name="Lawrence Berkeley National Laboratory"/>
            <person name="Harder C.B."/>
            <person name="Miyauchi S."/>
            <person name="Viragh M."/>
            <person name="Kuo A."/>
            <person name="Thoen E."/>
            <person name="Andreopoulos B."/>
            <person name="Lu D."/>
            <person name="Skrede I."/>
            <person name="Drula E."/>
            <person name="Henrissat B."/>
            <person name="Morin E."/>
            <person name="Kohler A."/>
            <person name="Barry K."/>
            <person name="LaButti K."/>
            <person name="Morin E."/>
            <person name="Salamov A."/>
            <person name="Lipzen A."/>
            <person name="Mereny Z."/>
            <person name="Hegedus B."/>
            <person name="Baldrian P."/>
            <person name="Stursova M."/>
            <person name="Weitz H."/>
            <person name="Taylor A."/>
            <person name="Grigoriev I.V."/>
            <person name="Nagy L.G."/>
            <person name="Martin F."/>
            <person name="Kauserud H."/>
        </authorList>
    </citation>
    <scope>NUCLEOTIDE SEQUENCE</scope>
    <source>
        <strain evidence="3">CBHHK002</strain>
    </source>
</reference>
<evidence type="ECO:0000313" key="4">
    <source>
        <dbReference type="Proteomes" id="UP001218218"/>
    </source>
</evidence>
<feature type="region of interest" description="Disordered" evidence="1">
    <location>
        <begin position="219"/>
        <end position="274"/>
    </location>
</feature>
<feature type="signal peptide" evidence="2">
    <location>
        <begin position="1"/>
        <end position="19"/>
    </location>
</feature>
<organism evidence="3 4">
    <name type="scientific">Mycena albidolilacea</name>
    <dbReference type="NCBI Taxonomy" id="1033008"/>
    <lineage>
        <taxon>Eukaryota</taxon>
        <taxon>Fungi</taxon>
        <taxon>Dikarya</taxon>
        <taxon>Basidiomycota</taxon>
        <taxon>Agaricomycotina</taxon>
        <taxon>Agaricomycetes</taxon>
        <taxon>Agaricomycetidae</taxon>
        <taxon>Agaricales</taxon>
        <taxon>Marasmiineae</taxon>
        <taxon>Mycenaceae</taxon>
        <taxon>Mycena</taxon>
    </lineage>
</organism>
<feature type="compositionally biased region" description="Basic and acidic residues" evidence="1">
    <location>
        <begin position="259"/>
        <end position="269"/>
    </location>
</feature>
<feature type="compositionally biased region" description="Basic and acidic residues" evidence="1">
    <location>
        <begin position="159"/>
        <end position="173"/>
    </location>
</feature>
<sequence length="427" mass="46750">MVQLSAVFVTLCAAACVLAGSVPAKRQTSVPQCAVDTVQYLFWVNTVGGALQSSRDTIPGAEALAVVGILDDINLGLVNAVANGNSVAQTGFTSNIGPVFDEANKLLTEVDNITPGLFEPSVECPSVRVSESALQCGRRDDPLVEFPLPPISSLSGEHPGYEVDGNRGHDRWHDRNKRPRPSIYHQRHRLLTTCLNVFNVWRDGALGTNQSCVETNAFSQDSPRNLHRSSTKAAECQSRSVPEGDPKQRSSGGGGAWVRNDDEGRDGGNREIIASPSMYCRQNRSVTDKWGKEFAANYQLRELFNVLAYTTDMRALTHILANDDMYQKGHASHKIVTNLLENTMLSERTKVFVSRQLKASPKQVISVKGLPSQMWKLAGPDHTNFAFLALRFTNEYRTMGATSNSPTLLVSHRDFDSRFKVGSGEGA</sequence>
<keyword evidence="4" id="KW-1185">Reference proteome</keyword>
<evidence type="ECO:0000256" key="2">
    <source>
        <dbReference type="SAM" id="SignalP"/>
    </source>
</evidence>
<dbReference type="AlphaFoldDB" id="A0AAD7EYS3"/>
<dbReference type="EMBL" id="JARIHO010000009">
    <property type="protein sequence ID" value="KAJ7355247.1"/>
    <property type="molecule type" value="Genomic_DNA"/>
</dbReference>
<proteinExistence type="predicted"/>
<keyword evidence="2" id="KW-0732">Signal</keyword>
<feature type="region of interest" description="Disordered" evidence="1">
    <location>
        <begin position="155"/>
        <end position="180"/>
    </location>
</feature>
<dbReference type="Proteomes" id="UP001218218">
    <property type="component" value="Unassembled WGS sequence"/>
</dbReference>
<name>A0AAD7EYS3_9AGAR</name>
<gene>
    <name evidence="3" type="ORF">DFH08DRAFT_803293</name>
</gene>
<protein>
    <submittedName>
        <fullName evidence="3">Uncharacterized protein</fullName>
    </submittedName>
</protein>
<comment type="caution">
    <text evidence="3">The sequence shown here is derived from an EMBL/GenBank/DDBJ whole genome shotgun (WGS) entry which is preliminary data.</text>
</comment>
<evidence type="ECO:0000313" key="3">
    <source>
        <dbReference type="EMBL" id="KAJ7355247.1"/>
    </source>
</evidence>
<accession>A0AAD7EYS3</accession>
<evidence type="ECO:0000256" key="1">
    <source>
        <dbReference type="SAM" id="MobiDB-lite"/>
    </source>
</evidence>